<proteinExistence type="predicted"/>
<evidence type="ECO:0000313" key="1">
    <source>
        <dbReference type="EMBL" id="PPQ31540.1"/>
    </source>
</evidence>
<sequence length="121" mass="13732">MCSQRPADFFSLYARGDLTADTIDDWIDTWHGGLDPRAKDSPLHTYLGLSPEEYALWVYDSDALPTILSARTTGRLLAELVRERLSQLQADHRPFDLTTVRGLQIWLDSHSETQPMTASVR</sequence>
<reference evidence="1 2" key="1">
    <citation type="journal article" date="2018" name="Arch. Microbiol.">
        <title>New insights into the metabolic potential of the phototrophic purple bacterium Rhodopila globiformis DSM 161(T) from its draft genome sequence and evidence for a vanadium-dependent nitrogenase.</title>
        <authorList>
            <person name="Imhoff J.F."/>
            <person name="Rahn T."/>
            <person name="Kunzel S."/>
            <person name="Neulinger S.C."/>
        </authorList>
    </citation>
    <scope>NUCLEOTIDE SEQUENCE [LARGE SCALE GENOMIC DNA]</scope>
    <source>
        <strain evidence="1 2">DSM 161</strain>
    </source>
</reference>
<dbReference type="EMBL" id="NHRY01000189">
    <property type="protein sequence ID" value="PPQ31540.1"/>
    <property type="molecule type" value="Genomic_DNA"/>
</dbReference>
<comment type="caution">
    <text evidence="1">The sequence shown here is derived from an EMBL/GenBank/DDBJ whole genome shotgun (WGS) entry which is preliminary data.</text>
</comment>
<organism evidence="1 2">
    <name type="scientific">Rhodopila globiformis</name>
    <name type="common">Rhodopseudomonas globiformis</name>
    <dbReference type="NCBI Taxonomy" id="1071"/>
    <lineage>
        <taxon>Bacteria</taxon>
        <taxon>Pseudomonadati</taxon>
        <taxon>Pseudomonadota</taxon>
        <taxon>Alphaproteobacteria</taxon>
        <taxon>Acetobacterales</taxon>
        <taxon>Acetobacteraceae</taxon>
        <taxon>Rhodopila</taxon>
    </lineage>
</organism>
<name>A0A2S6NA93_RHOGL</name>
<evidence type="ECO:0000313" key="2">
    <source>
        <dbReference type="Proteomes" id="UP000239724"/>
    </source>
</evidence>
<keyword evidence="2" id="KW-1185">Reference proteome</keyword>
<protein>
    <submittedName>
        <fullName evidence="1">Uncharacterized protein</fullName>
    </submittedName>
</protein>
<dbReference type="Proteomes" id="UP000239724">
    <property type="component" value="Unassembled WGS sequence"/>
</dbReference>
<gene>
    <name evidence="1" type="ORF">CCS01_17285</name>
</gene>
<dbReference type="RefSeq" id="WP_104520072.1">
    <property type="nucleotide sequence ID" value="NZ_NHRY01000189.1"/>
</dbReference>
<dbReference type="AlphaFoldDB" id="A0A2S6NA93"/>
<accession>A0A2S6NA93</accession>